<keyword evidence="3" id="KW-1185">Reference proteome</keyword>
<gene>
    <name evidence="2" type="ORF">DGI_3343</name>
</gene>
<proteinExistence type="predicted"/>
<dbReference type="KEGG" id="dgg:DGI_3343"/>
<dbReference type="Gene3D" id="3.40.50.300">
    <property type="entry name" value="P-loop containing nucleotide triphosphate hydrolases"/>
    <property type="match status" value="1"/>
</dbReference>
<dbReference type="SUPFAM" id="SSF52540">
    <property type="entry name" value="P-loop containing nucleoside triphosphate hydrolases"/>
    <property type="match status" value="1"/>
</dbReference>
<dbReference type="CDD" id="cd02042">
    <property type="entry name" value="ParAB_family"/>
    <property type="match status" value="1"/>
</dbReference>
<evidence type="ECO:0000313" key="3">
    <source>
        <dbReference type="Proteomes" id="UP000016587"/>
    </source>
</evidence>
<dbReference type="PANTHER" id="PTHR13696">
    <property type="entry name" value="P-LOOP CONTAINING NUCLEOSIDE TRIPHOSPHATE HYDROLASE"/>
    <property type="match status" value="1"/>
</dbReference>
<reference evidence="2 3" key="1">
    <citation type="journal article" date="2013" name="J. Bacteriol.">
        <title>Roles of HynAB and Ech, the only two hydrogenases found in the model sulfate reducer Desulfovibrio gigas.</title>
        <authorList>
            <person name="Morais-Silva F.O."/>
            <person name="Santos C.I."/>
            <person name="Rodrigues R."/>
            <person name="Pereira I.A."/>
            <person name="Rodrigues-Pousada C."/>
        </authorList>
    </citation>
    <scope>NUCLEOTIDE SEQUENCE [LARGE SCALE GENOMIC DNA]</scope>
    <source>
        <strain evidence="3">ATCC 19364 / DSM 1382 / NCIMB 9332 / VKM B-1759</strain>
    </source>
</reference>
<dbReference type="PANTHER" id="PTHR13696:SF52">
    <property type="entry name" value="PARA FAMILY PROTEIN CT_582"/>
    <property type="match status" value="1"/>
</dbReference>
<dbReference type="eggNOG" id="COG1192">
    <property type="taxonomic scope" value="Bacteria"/>
</dbReference>
<reference evidence="3" key="2">
    <citation type="submission" date="2013-07" db="EMBL/GenBank/DDBJ databases">
        <authorList>
            <person name="Morais-Silva F.O."/>
            <person name="Rezende A.M."/>
            <person name="Pimentel C."/>
            <person name="Resende D.M."/>
            <person name="Santos C.I."/>
            <person name="Clemente C."/>
            <person name="de Oliveira L.M."/>
            <person name="da Silva S.M."/>
            <person name="Costa D.A."/>
            <person name="Varela-Raposo A."/>
            <person name="Horacio E.C.A."/>
            <person name="Matos M."/>
            <person name="Flores O."/>
            <person name="Ruiz J.C."/>
            <person name="Rodrigues-Pousada C."/>
        </authorList>
    </citation>
    <scope>NUCLEOTIDE SEQUENCE [LARGE SCALE GENOMIC DNA]</scope>
    <source>
        <strain evidence="3">ATCC 19364 / DSM 1382 / NCIMB 9332 / VKM B-1759</strain>
    </source>
</reference>
<accession>T2GFU8</accession>
<feature type="domain" description="AAA" evidence="1">
    <location>
        <begin position="2"/>
        <end position="168"/>
    </location>
</feature>
<dbReference type="HOGENOM" id="CLU_037612_1_4_7"/>
<evidence type="ECO:0000313" key="2">
    <source>
        <dbReference type="EMBL" id="AGW15036.1"/>
    </source>
</evidence>
<protein>
    <recommendedName>
        <fullName evidence="1">AAA domain-containing protein</fullName>
    </recommendedName>
</protein>
<dbReference type="Pfam" id="PF13614">
    <property type="entry name" value="AAA_31"/>
    <property type="match status" value="1"/>
</dbReference>
<dbReference type="InterPro" id="IPR027417">
    <property type="entry name" value="P-loop_NTPase"/>
</dbReference>
<name>T2GFU8_MEGG1</name>
<dbReference type="STRING" id="1121448.DGI_3343"/>
<dbReference type="EMBL" id="CP006585">
    <property type="protein sequence ID" value="AGW15036.1"/>
    <property type="molecule type" value="Genomic_DNA"/>
</dbReference>
<dbReference type="RefSeq" id="WP_021762150.1">
    <property type="nucleotide sequence ID" value="NZ_AUBO01000040.1"/>
</dbReference>
<dbReference type="Proteomes" id="UP000016587">
    <property type="component" value="Chromosome"/>
</dbReference>
<dbReference type="InterPro" id="IPR025669">
    <property type="entry name" value="AAA_dom"/>
</dbReference>
<dbReference type="AlphaFoldDB" id="T2GFU8"/>
<sequence>MIIAIASHKGGVGKTTTCAALAFLLAKTKPVLLIDMDPQSNATSIFPPEVDGPGLAELLAGEAKLADCVRPSMLPDISILPATSALGAVESDLARRDDAGLPAIMAAIRKAAKAAGGDVVIDTAPSLAPLALAAMATATHVIVPAATNSGFALDGLERTLEACQEVRSIMRRPRIVPMILATLHAARTASCRAILGTLEEQHGAALIPRTIPRGVAVEQAEIMRRPLPDVFPKNPASKAYKSVLDYIISHGGDARGN</sequence>
<dbReference type="PATRIC" id="fig|1121448.10.peg.3299"/>
<dbReference type="InterPro" id="IPR050678">
    <property type="entry name" value="DNA_Partitioning_ATPase"/>
</dbReference>
<organism evidence="2 3">
    <name type="scientific">Megalodesulfovibrio gigas (strain ATCC 19364 / DSM 1382 / NCIMB 9332 / VKM B-1759)</name>
    <name type="common">Desulfovibrio gigas</name>
    <dbReference type="NCBI Taxonomy" id="1121448"/>
    <lineage>
        <taxon>Bacteria</taxon>
        <taxon>Pseudomonadati</taxon>
        <taxon>Thermodesulfobacteriota</taxon>
        <taxon>Desulfovibrionia</taxon>
        <taxon>Desulfovibrionales</taxon>
        <taxon>Desulfovibrionaceae</taxon>
        <taxon>Megalodesulfovibrio</taxon>
    </lineage>
</organism>
<evidence type="ECO:0000259" key="1">
    <source>
        <dbReference type="Pfam" id="PF13614"/>
    </source>
</evidence>